<evidence type="ECO:0000259" key="5">
    <source>
        <dbReference type="PROSITE" id="PS51078"/>
    </source>
</evidence>
<evidence type="ECO:0000256" key="1">
    <source>
        <dbReference type="ARBA" id="ARBA00023015"/>
    </source>
</evidence>
<dbReference type="InterPro" id="IPR036390">
    <property type="entry name" value="WH_DNA-bd_sf"/>
</dbReference>
<proteinExistence type="predicted"/>
<dbReference type="InterPro" id="IPR029016">
    <property type="entry name" value="GAF-like_dom_sf"/>
</dbReference>
<dbReference type="EMBL" id="JAVDVQ010000028">
    <property type="protein sequence ID" value="MDR7084665.1"/>
    <property type="molecule type" value="Genomic_DNA"/>
</dbReference>
<evidence type="ECO:0000259" key="4">
    <source>
        <dbReference type="PROSITE" id="PS51077"/>
    </source>
</evidence>
<keyword evidence="3" id="KW-0804">Transcription</keyword>
<dbReference type="PROSITE" id="PS51078">
    <property type="entry name" value="ICLR_ED"/>
    <property type="match status" value="1"/>
</dbReference>
<dbReference type="PROSITE" id="PS51077">
    <property type="entry name" value="HTH_ICLR"/>
    <property type="match status" value="1"/>
</dbReference>
<dbReference type="GO" id="GO:0003677">
    <property type="term" value="F:DNA binding"/>
    <property type="evidence" value="ECO:0007669"/>
    <property type="project" value="UniProtKB-KW"/>
</dbReference>
<evidence type="ECO:0000256" key="2">
    <source>
        <dbReference type="ARBA" id="ARBA00023125"/>
    </source>
</evidence>
<dbReference type="Pfam" id="PF09339">
    <property type="entry name" value="HTH_IclR"/>
    <property type="match status" value="1"/>
</dbReference>
<keyword evidence="2 6" id="KW-0238">DNA-binding</keyword>
<feature type="domain" description="IclR-ED" evidence="5">
    <location>
        <begin position="71"/>
        <end position="253"/>
    </location>
</feature>
<sequence>MQNIESPSKLESVDRALQLLIILRGGESISVKAAGERLGVAPSTAHRLLGALVARDFAIQDRERRYRAGPQLTPHGEANFSVNQLRQVGRPALQKLYGDINDTVQLMILMGPHIRFIDGIESEAALHVKARMGDLMPAYCSAGGKAILAELGNIELEKIYRGGLTPWPTARIHALPALKRQLATVRKAGYATNFEETEQGVSGLGVCIRDPAGKPIAAYTTAIPTARFQKSMVADHVKALHEAASMTEKGLVAGLGLRG</sequence>
<protein>
    <submittedName>
        <fullName evidence="6">DNA-binding IclR family transcriptional regulator</fullName>
    </submittedName>
</protein>
<dbReference type="InterPro" id="IPR005471">
    <property type="entry name" value="Tscrpt_reg_IclR_N"/>
</dbReference>
<dbReference type="Gene3D" id="1.10.10.10">
    <property type="entry name" value="Winged helix-like DNA-binding domain superfamily/Winged helix DNA-binding domain"/>
    <property type="match status" value="1"/>
</dbReference>
<keyword evidence="7" id="KW-1185">Reference proteome</keyword>
<gene>
    <name evidence="6" type="ORF">J2X01_003981</name>
</gene>
<evidence type="ECO:0000313" key="6">
    <source>
        <dbReference type="EMBL" id="MDR7084665.1"/>
    </source>
</evidence>
<accession>A0ABU1UHQ2</accession>
<dbReference type="SUPFAM" id="SSF46785">
    <property type="entry name" value="Winged helix' DNA-binding domain"/>
    <property type="match status" value="1"/>
</dbReference>
<dbReference type="PANTHER" id="PTHR30136:SF35">
    <property type="entry name" value="HTH-TYPE TRANSCRIPTIONAL REGULATOR RV1719"/>
    <property type="match status" value="1"/>
</dbReference>
<dbReference type="PANTHER" id="PTHR30136">
    <property type="entry name" value="HELIX-TURN-HELIX TRANSCRIPTIONAL REGULATOR, ICLR FAMILY"/>
    <property type="match status" value="1"/>
</dbReference>
<dbReference type="Pfam" id="PF01614">
    <property type="entry name" value="IclR_C"/>
    <property type="match status" value="1"/>
</dbReference>
<keyword evidence="1" id="KW-0805">Transcription regulation</keyword>
<name>A0ABU1UHQ2_9MICC</name>
<dbReference type="Gene3D" id="3.30.450.40">
    <property type="match status" value="1"/>
</dbReference>
<dbReference type="InterPro" id="IPR036388">
    <property type="entry name" value="WH-like_DNA-bd_sf"/>
</dbReference>
<feature type="domain" description="HTH iclR-type" evidence="4">
    <location>
        <begin position="10"/>
        <end position="70"/>
    </location>
</feature>
<dbReference type="SMART" id="SM00346">
    <property type="entry name" value="HTH_ICLR"/>
    <property type="match status" value="1"/>
</dbReference>
<evidence type="ECO:0000256" key="3">
    <source>
        <dbReference type="ARBA" id="ARBA00023163"/>
    </source>
</evidence>
<evidence type="ECO:0000313" key="7">
    <source>
        <dbReference type="Proteomes" id="UP001252243"/>
    </source>
</evidence>
<comment type="caution">
    <text evidence="6">The sequence shown here is derived from an EMBL/GenBank/DDBJ whole genome shotgun (WGS) entry which is preliminary data.</text>
</comment>
<reference evidence="6 7" key="1">
    <citation type="submission" date="2023-07" db="EMBL/GenBank/DDBJ databases">
        <title>Sorghum-associated microbial communities from plants grown in Nebraska, USA.</title>
        <authorList>
            <person name="Schachtman D."/>
        </authorList>
    </citation>
    <scope>NUCLEOTIDE SEQUENCE [LARGE SCALE GENOMIC DNA]</scope>
    <source>
        <strain evidence="6 7">BE167</strain>
    </source>
</reference>
<dbReference type="Proteomes" id="UP001252243">
    <property type="component" value="Unassembled WGS sequence"/>
</dbReference>
<dbReference type="RefSeq" id="WP_310061405.1">
    <property type="nucleotide sequence ID" value="NZ_JAVDVQ010000028.1"/>
</dbReference>
<organism evidence="6 7">
    <name type="scientific">Arthrobacter ginsengisoli</name>
    <dbReference type="NCBI Taxonomy" id="1356565"/>
    <lineage>
        <taxon>Bacteria</taxon>
        <taxon>Bacillati</taxon>
        <taxon>Actinomycetota</taxon>
        <taxon>Actinomycetes</taxon>
        <taxon>Micrococcales</taxon>
        <taxon>Micrococcaceae</taxon>
        <taxon>Arthrobacter</taxon>
    </lineage>
</organism>
<dbReference type="SUPFAM" id="SSF55781">
    <property type="entry name" value="GAF domain-like"/>
    <property type="match status" value="1"/>
</dbReference>
<dbReference type="InterPro" id="IPR014757">
    <property type="entry name" value="Tscrpt_reg_IclR_C"/>
</dbReference>
<dbReference type="InterPro" id="IPR050707">
    <property type="entry name" value="HTH_MetabolicPath_Reg"/>
</dbReference>